<keyword evidence="1" id="KW-1133">Transmembrane helix</keyword>
<proteinExistence type="predicted"/>
<dbReference type="EMBL" id="CAFBLQ010000056">
    <property type="protein sequence ID" value="CAB4869892.1"/>
    <property type="molecule type" value="Genomic_DNA"/>
</dbReference>
<feature type="transmembrane region" description="Helical" evidence="1">
    <location>
        <begin position="91"/>
        <end position="124"/>
    </location>
</feature>
<evidence type="ECO:0000313" key="2">
    <source>
        <dbReference type="EMBL" id="CAB4869892.1"/>
    </source>
</evidence>
<gene>
    <name evidence="2" type="ORF">UFOPK3423_00682</name>
</gene>
<evidence type="ECO:0000256" key="1">
    <source>
        <dbReference type="SAM" id="Phobius"/>
    </source>
</evidence>
<name>A0A6J7DFU5_9ZZZZ</name>
<keyword evidence="1" id="KW-0812">Transmembrane</keyword>
<organism evidence="2">
    <name type="scientific">freshwater metagenome</name>
    <dbReference type="NCBI Taxonomy" id="449393"/>
    <lineage>
        <taxon>unclassified sequences</taxon>
        <taxon>metagenomes</taxon>
        <taxon>ecological metagenomes</taxon>
    </lineage>
</organism>
<sequence>MRFVDLLRSTVLLSAGTATMLGVIAVIAAHLDDDATLVLFGAGWWTLAALTGTWLGRRTEPSPSIRRALREARTATTLPELAPVRILLNRLWPLLVATLIAAGVAVVLPQVAAVAAGFGLLAALAMRHQERAVTAIEERDGVTFFVDSTTALGGVRLVRTPGLRRDLPPVPGH</sequence>
<reference evidence="2" key="1">
    <citation type="submission" date="2020-05" db="EMBL/GenBank/DDBJ databases">
        <authorList>
            <person name="Chiriac C."/>
            <person name="Salcher M."/>
            <person name="Ghai R."/>
            <person name="Kavagutti S V."/>
        </authorList>
    </citation>
    <scope>NUCLEOTIDE SEQUENCE</scope>
</reference>
<accession>A0A6J7DFU5</accession>
<feature type="transmembrane region" description="Helical" evidence="1">
    <location>
        <begin position="37"/>
        <end position="56"/>
    </location>
</feature>
<feature type="transmembrane region" description="Helical" evidence="1">
    <location>
        <begin position="12"/>
        <end position="31"/>
    </location>
</feature>
<protein>
    <submittedName>
        <fullName evidence="2">Unannotated protein</fullName>
    </submittedName>
</protein>
<keyword evidence="1" id="KW-0472">Membrane</keyword>
<dbReference type="AlphaFoldDB" id="A0A6J7DFU5"/>